<reference evidence="4" key="2">
    <citation type="submission" date="2017-02" db="EMBL/GenBank/DDBJ databases">
        <title>Sunflower complete genome.</title>
        <authorList>
            <person name="Langlade N."/>
            <person name="Munos S."/>
        </authorList>
    </citation>
    <scope>NUCLEOTIDE SEQUENCE [LARGE SCALE GENOMIC DNA]</scope>
    <source>
        <tissue evidence="4">Leaves</tissue>
    </source>
</reference>
<evidence type="ECO:0000313" key="4">
    <source>
        <dbReference type="EMBL" id="OTF94933.1"/>
    </source>
</evidence>
<keyword evidence="5" id="KW-1185">Reference proteome</keyword>
<evidence type="ECO:0000313" key="3">
    <source>
        <dbReference type="EMBL" id="KAF5764198.1"/>
    </source>
</evidence>
<sequence length="176" mass="19891">MWIHIHVSHEKSFLLTLEMIHVFLFAYVFLYLLPLLHSATYDNMSTPICPKSFSCPAFGPFSYPFYDDTNEGCGLIAVNCTLNHEKVQFGGQSYEIAVKLDAGPSVLIRNRTFEELGLSKSCETLMDNFTSPSPDLFTISIQPLVTIFKCMNDPDYAEEIKSIHIHSIKTITISKV</sequence>
<dbReference type="InParanoid" id="A0A251S862"/>
<name>A0A251S862_HELAN</name>
<dbReference type="Gramene" id="mRNA:HanXRQr2_Chr15g0689181">
    <property type="protein sequence ID" value="CDS:HanXRQr2_Chr15g0689181.1"/>
    <property type="gene ID" value="HanXRQr2_Chr15g0689181"/>
</dbReference>
<evidence type="ECO:0000256" key="1">
    <source>
        <dbReference type="SAM" id="Phobius"/>
    </source>
</evidence>
<protein>
    <submittedName>
        <fullName evidence="4">Uncharacterized protein</fullName>
    </submittedName>
</protein>
<dbReference type="AlphaFoldDB" id="A0A251S862"/>
<reference evidence="2" key="3">
    <citation type="submission" date="2020-06" db="EMBL/GenBank/DDBJ databases">
        <title>Helianthus annuus Genome sequencing and assembly Release 2.</title>
        <authorList>
            <person name="Gouzy J."/>
            <person name="Langlade N."/>
            <person name="Munos S."/>
        </authorList>
    </citation>
    <scope>NUCLEOTIDE SEQUENCE</scope>
    <source>
        <tissue evidence="2">Leaves</tissue>
    </source>
</reference>
<organism evidence="4 5">
    <name type="scientific">Helianthus annuus</name>
    <name type="common">Common sunflower</name>
    <dbReference type="NCBI Taxonomy" id="4232"/>
    <lineage>
        <taxon>Eukaryota</taxon>
        <taxon>Viridiplantae</taxon>
        <taxon>Streptophyta</taxon>
        <taxon>Embryophyta</taxon>
        <taxon>Tracheophyta</taxon>
        <taxon>Spermatophyta</taxon>
        <taxon>Magnoliopsida</taxon>
        <taxon>eudicotyledons</taxon>
        <taxon>Gunneridae</taxon>
        <taxon>Pentapetalae</taxon>
        <taxon>asterids</taxon>
        <taxon>campanulids</taxon>
        <taxon>Asterales</taxon>
        <taxon>Asteraceae</taxon>
        <taxon>Asteroideae</taxon>
        <taxon>Heliantheae alliance</taxon>
        <taxon>Heliantheae</taxon>
        <taxon>Helianthus</taxon>
    </lineage>
</organism>
<proteinExistence type="predicted"/>
<dbReference type="Proteomes" id="UP000215914">
    <property type="component" value="Chromosome 15"/>
</dbReference>
<feature type="transmembrane region" description="Helical" evidence="1">
    <location>
        <begin position="12"/>
        <end position="33"/>
    </location>
</feature>
<keyword evidence="1" id="KW-0812">Transmembrane</keyword>
<gene>
    <name evidence="4" type="ORF">HannXRQ_Chr15g0477511</name>
    <name evidence="2" type="ORF">HanXRQr2_Chr15g0689181</name>
    <name evidence="3" type="ORF">HanXRQr2_Chr15g0689211</name>
</gene>
<dbReference type="EMBL" id="MNCJ02000330">
    <property type="protein sequence ID" value="KAF5764195.1"/>
    <property type="molecule type" value="Genomic_DNA"/>
</dbReference>
<dbReference type="EMBL" id="MNCJ02000330">
    <property type="protein sequence ID" value="KAF5764198.1"/>
    <property type="molecule type" value="Genomic_DNA"/>
</dbReference>
<dbReference type="Gramene" id="mRNA:HanXRQr2_Chr15g0689211">
    <property type="protein sequence ID" value="CDS:HanXRQr2_Chr15g0689211.1"/>
    <property type="gene ID" value="HanXRQr2_Chr15g0689211"/>
</dbReference>
<accession>A0A251S862</accession>
<evidence type="ECO:0000313" key="2">
    <source>
        <dbReference type="EMBL" id="KAF5764195.1"/>
    </source>
</evidence>
<keyword evidence="1" id="KW-0472">Membrane</keyword>
<evidence type="ECO:0000313" key="5">
    <source>
        <dbReference type="Proteomes" id="UP000215914"/>
    </source>
</evidence>
<reference evidence="2 5" key="1">
    <citation type="journal article" date="2017" name="Nature">
        <title>The sunflower genome provides insights into oil metabolism, flowering and Asterid evolution.</title>
        <authorList>
            <person name="Badouin H."/>
            <person name="Gouzy J."/>
            <person name="Grassa C.J."/>
            <person name="Murat F."/>
            <person name="Staton S.E."/>
            <person name="Cottret L."/>
            <person name="Lelandais-Briere C."/>
            <person name="Owens G.L."/>
            <person name="Carrere S."/>
            <person name="Mayjonade B."/>
            <person name="Legrand L."/>
            <person name="Gill N."/>
            <person name="Kane N.C."/>
            <person name="Bowers J.E."/>
            <person name="Hubner S."/>
            <person name="Bellec A."/>
            <person name="Berard A."/>
            <person name="Berges H."/>
            <person name="Blanchet N."/>
            <person name="Boniface M.C."/>
            <person name="Brunel D."/>
            <person name="Catrice O."/>
            <person name="Chaidir N."/>
            <person name="Claudel C."/>
            <person name="Donnadieu C."/>
            <person name="Faraut T."/>
            <person name="Fievet G."/>
            <person name="Helmstetter N."/>
            <person name="King M."/>
            <person name="Knapp S.J."/>
            <person name="Lai Z."/>
            <person name="Le Paslier M.C."/>
            <person name="Lippi Y."/>
            <person name="Lorenzon L."/>
            <person name="Mandel J.R."/>
            <person name="Marage G."/>
            <person name="Marchand G."/>
            <person name="Marquand E."/>
            <person name="Bret-Mestries E."/>
            <person name="Morien E."/>
            <person name="Nambeesan S."/>
            <person name="Nguyen T."/>
            <person name="Pegot-Espagnet P."/>
            <person name="Pouilly N."/>
            <person name="Raftis F."/>
            <person name="Sallet E."/>
            <person name="Schiex T."/>
            <person name="Thomas J."/>
            <person name="Vandecasteele C."/>
            <person name="Vares D."/>
            <person name="Vear F."/>
            <person name="Vautrin S."/>
            <person name="Crespi M."/>
            <person name="Mangin B."/>
            <person name="Burke J.M."/>
            <person name="Salse J."/>
            <person name="Munos S."/>
            <person name="Vincourt P."/>
            <person name="Rieseberg L.H."/>
            <person name="Langlade N.B."/>
        </authorList>
    </citation>
    <scope>NUCLEOTIDE SEQUENCE [LARGE SCALE GENOMIC DNA]</scope>
    <source>
        <strain evidence="5">cv. SF193</strain>
        <tissue evidence="2">Leaves</tissue>
    </source>
</reference>
<dbReference type="EMBL" id="CM007904">
    <property type="protein sequence ID" value="OTF94933.1"/>
    <property type="molecule type" value="Genomic_DNA"/>
</dbReference>
<keyword evidence="1" id="KW-1133">Transmembrane helix</keyword>